<protein>
    <submittedName>
        <fullName evidence="5">Homocysteine S-methyltransferase family protein</fullName>
    </submittedName>
</protein>
<dbReference type="PANTHER" id="PTHR11103:SF18">
    <property type="entry name" value="SLR1189 PROTEIN"/>
    <property type="match status" value="1"/>
</dbReference>
<name>A0A9D2CFD9_9FIRM</name>
<keyword evidence="2 3" id="KW-0808">Transferase</keyword>
<dbReference type="AlphaFoldDB" id="A0A9D2CFD9"/>
<comment type="caution">
    <text evidence="5">The sequence shown here is derived from an EMBL/GenBank/DDBJ whole genome shotgun (WGS) entry which is preliminary data.</text>
</comment>
<feature type="binding site" evidence="3">
    <location>
        <position position="271"/>
    </location>
    <ligand>
        <name>Zn(2+)</name>
        <dbReference type="ChEBI" id="CHEBI:29105"/>
    </ligand>
</feature>
<dbReference type="GO" id="GO:0008168">
    <property type="term" value="F:methyltransferase activity"/>
    <property type="evidence" value="ECO:0007669"/>
    <property type="project" value="UniProtKB-UniRule"/>
</dbReference>
<feature type="binding site" evidence="3">
    <location>
        <position position="270"/>
    </location>
    <ligand>
        <name>Zn(2+)</name>
        <dbReference type="ChEBI" id="CHEBI:29105"/>
    </ligand>
</feature>
<dbReference type="InterPro" id="IPR036589">
    <property type="entry name" value="HCY_dom_sf"/>
</dbReference>
<proteinExistence type="predicted"/>
<feature type="binding site" evidence="3">
    <location>
        <position position="205"/>
    </location>
    <ligand>
        <name>Zn(2+)</name>
        <dbReference type="ChEBI" id="CHEBI:29105"/>
    </ligand>
</feature>
<dbReference type="PANTHER" id="PTHR11103">
    <property type="entry name" value="SLR1189 PROTEIN"/>
    <property type="match status" value="1"/>
</dbReference>
<dbReference type="SUPFAM" id="SSF82282">
    <property type="entry name" value="Homocysteine S-methyltransferase"/>
    <property type="match status" value="1"/>
</dbReference>
<evidence type="ECO:0000256" key="3">
    <source>
        <dbReference type="PROSITE-ProRule" id="PRU00333"/>
    </source>
</evidence>
<keyword evidence="3" id="KW-0479">Metal-binding</keyword>
<reference evidence="5" key="2">
    <citation type="submission" date="2021-04" db="EMBL/GenBank/DDBJ databases">
        <authorList>
            <person name="Gilroy R."/>
        </authorList>
    </citation>
    <scope>NUCLEOTIDE SEQUENCE</scope>
    <source>
        <strain evidence="5">CHK33-7979</strain>
    </source>
</reference>
<dbReference type="InterPro" id="IPR003726">
    <property type="entry name" value="HCY_dom"/>
</dbReference>
<dbReference type="GO" id="GO:0046872">
    <property type="term" value="F:metal ion binding"/>
    <property type="evidence" value="ECO:0007669"/>
    <property type="project" value="UniProtKB-KW"/>
</dbReference>
<accession>A0A9D2CFD9</accession>
<sequence>MEAIPLSLPLLMDGATGTELQKRGMPAGACRERWALEHPEVLLELQRAYVTAGAEVLVAPTMGCNRGTLESFGLAGQMEDYNRRLVALTRQAAGGKALVAGDLGPAGKAIPPYGETPFEELVDLYAQQAAALLSAGVDLFLVESVTAMAEARAAVLGIRQAGGGEKPILVTCYCDDEGRTPTGTDVLACAIVMQGMGVTAFGLNCVDPAVAEEQLTRLHLYTDMPLIAQPCAGEPAEGPDGRLLYPDDVENFVKRVSSWAAAGVRIFGGCCGTHPGHIAAIRRAMDAIDFSAFPPVVKDPDVIPCASEKEARFITPDVDVGETIECGPDLMEDILEAEEVRPVGALRIAILEEDDVAIFAEEQYAIKDALCLWSDVPELMEAALRAYQGRAFYDGTADLEPAVLERLSREYGLIVL</sequence>
<dbReference type="Proteomes" id="UP000886824">
    <property type="component" value="Unassembled WGS sequence"/>
</dbReference>
<evidence type="ECO:0000256" key="2">
    <source>
        <dbReference type="ARBA" id="ARBA00022679"/>
    </source>
</evidence>
<keyword evidence="1 3" id="KW-0489">Methyltransferase</keyword>
<dbReference type="Pfam" id="PF02574">
    <property type="entry name" value="S-methyl_trans"/>
    <property type="match status" value="1"/>
</dbReference>
<dbReference type="Gene3D" id="3.20.20.330">
    <property type="entry name" value="Homocysteine-binding-like domain"/>
    <property type="match status" value="1"/>
</dbReference>
<evidence type="ECO:0000259" key="4">
    <source>
        <dbReference type="PROSITE" id="PS50970"/>
    </source>
</evidence>
<gene>
    <name evidence="5" type="ORF">H9826_09365</name>
</gene>
<feature type="domain" description="Hcy-binding" evidence="4">
    <location>
        <begin position="1"/>
        <end position="285"/>
    </location>
</feature>
<dbReference type="PROSITE" id="PS50970">
    <property type="entry name" value="HCY"/>
    <property type="match status" value="1"/>
</dbReference>
<organism evidence="5 6">
    <name type="scientific">Candidatus Intestinimonas merdavium</name>
    <dbReference type="NCBI Taxonomy" id="2838622"/>
    <lineage>
        <taxon>Bacteria</taxon>
        <taxon>Bacillati</taxon>
        <taxon>Bacillota</taxon>
        <taxon>Clostridia</taxon>
        <taxon>Eubacteriales</taxon>
        <taxon>Intestinimonas</taxon>
    </lineage>
</organism>
<evidence type="ECO:0000313" key="5">
    <source>
        <dbReference type="EMBL" id="HIY74160.1"/>
    </source>
</evidence>
<keyword evidence="3" id="KW-0862">Zinc</keyword>
<comment type="cofactor">
    <cofactor evidence="3">
        <name>Zn(2+)</name>
        <dbReference type="ChEBI" id="CHEBI:29105"/>
    </cofactor>
</comment>
<reference evidence="5" key="1">
    <citation type="journal article" date="2021" name="PeerJ">
        <title>Extensive microbial diversity within the chicken gut microbiome revealed by metagenomics and culture.</title>
        <authorList>
            <person name="Gilroy R."/>
            <person name="Ravi A."/>
            <person name="Getino M."/>
            <person name="Pursley I."/>
            <person name="Horton D.L."/>
            <person name="Alikhan N.F."/>
            <person name="Baker D."/>
            <person name="Gharbi K."/>
            <person name="Hall N."/>
            <person name="Watson M."/>
            <person name="Adriaenssens E.M."/>
            <person name="Foster-Nyarko E."/>
            <person name="Jarju S."/>
            <person name="Secka A."/>
            <person name="Antonio M."/>
            <person name="Oren A."/>
            <person name="Chaudhuri R.R."/>
            <person name="La Ragione R."/>
            <person name="Hildebrand F."/>
            <person name="Pallen M.J."/>
        </authorList>
    </citation>
    <scope>NUCLEOTIDE SEQUENCE</scope>
    <source>
        <strain evidence="5">CHK33-7979</strain>
    </source>
</reference>
<dbReference type="EMBL" id="DXCX01000096">
    <property type="protein sequence ID" value="HIY74160.1"/>
    <property type="molecule type" value="Genomic_DNA"/>
</dbReference>
<evidence type="ECO:0000313" key="6">
    <source>
        <dbReference type="Proteomes" id="UP000886824"/>
    </source>
</evidence>
<evidence type="ECO:0000256" key="1">
    <source>
        <dbReference type="ARBA" id="ARBA00022603"/>
    </source>
</evidence>
<dbReference type="GO" id="GO:0032259">
    <property type="term" value="P:methylation"/>
    <property type="evidence" value="ECO:0007669"/>
    <property type="project" value="UniProtKB-KW"/>
</dbReference>